<evidence type="ECO:0000256" key="9">
    <source>
        <dbReference type="ARBA" id="ARBA00023002"/>
    </source>
</evidence>
<evidence type="ECO:0000313" key="19">
    <source>
        <dbReference type="Proteomes" id="UP000790347"/>
    </source>
</evidence>
<keyword evidence="19" id="KW-1185">Reference proteome</keyword>
<evidence type="ECO:0000256" key="5">
    <source>
        <dbReference type="ARBA" id="ARBA00022617"/>
    </source>
</evidence>
<evidence type="ECO:0000256" key="10">
    <source>
        <dbReference type="ARBA" id="ARBA00023004"/>
    </source>
</evidence>
<evidence type="ECO:0000313" key="17">
    <source>
        <dbReference type="EMBL" id="KAH7645093.1"/>
    </source>
</evidence>
<dbReference type="GO" id="GO:0008395">
    <property type="term" value="F:steroid hydroxylase activity"/>
    <property type="evidence" value="ECO:0007669"/>
    <property type="project" value="TreeGrafter"/>
</dbReference>
<feature type="transmembrane region" description="Helical" evidence="16">
    <location>
        <begin position="16"/>
        <end position="37"/>
    </location>
</feature>
<keyword evidence="6 14" id="KW-0479">Metal-binding</keyword>
<evidence type="ECO:0000256" key="11">
    <source>
        <dbReference type="ARBA" id="ARBA00023033"/>
    </source>
</evidence>
<evidence type="ECO:0000313" key="18">
    <source>
        <dbReference type="EMBL" id="KAH9520881.1"/>
    </source>
</evidence>
<dbReference type="PANTHER" id="PTHR24302">
    <property type="entry name" value="CYTOCHROME P450 FAMILY 3"/>
    <property type="match status" value="1"/>
</dbReference>
<sequence length="540" mass="62922">MESSSYRFLFMELNPSYWLGNSILITVISIPFFYYIYSRYRFGYWKRQGIPGPKPTPIIGNMFSLSKPQPLMQLEFQKQFGEIYGIYRGLEPALVVADPAIIKRILVQDFHLFRNRNAPIKSSNIASQNLASACDDNWKRIRSILSPMFTTSKLRKMEGLMSQCIESLVNALDRLVDQKKSFKVHDVMGNFTMDVIAKCAFATETNAHHDKDNQFVKNARSIFELNIVAGLSRFLLPQWLQDFLRNIRAPFFRNDSSRFFNDISYHLIRQRRNNPDLKFDDMLQLMVKAEHKTGQFSDEEDKFDSHHVNVGEEEKRQEEMILKDIIGSKYLSEEEIVAQCFVFFLAGYETTASTLTFCLYELAKYPEIQDKLYEEVRAVLDKGEKLDYEHVMRMPYIDAVISETLRHHSPAVALTRIAAEPYHIPECNYTLKKGGMVRIPVYAIHHNPKYYPEPDRYNPERFMPENRHKIVPYTYLPFGGGPRNCIGMRFALSEAKLGLARIISQFSFFKTPETPNELRIENSFVLMKTVPVYVGVRRRN</sequence>
<dbReference type="PROSITE" id="PS00086">
    <property type="entry name" value="CYTOCHROME_P450"/>
    <property type="match status" value="1"/>
</dbReference>
<reference evidence="17" key="2">
    <citation type="submission" date="2020-06" db="EMBL/GenBank/DDBJ databases">
        <authorList>
            <person name="Ji K."/>
            <person name="Li J."/>
        </authorList>
    </citation>
    <scope>NUCLEOTIDE SEQUENCE</scope>
    <source>
        <strain evidence="17">JKM2019</strain>
        <tissue evidence="17">Whole body</tissue>
    </source>
</reference>
<keyword evidence="10 14" id="KW-0408">Iron</keyword>
<evidence type="ECO:0000256" key="4">
    <source>
        <dbReference type="ARBA" id="ARBA00010617"/>
    </source>
</evidence>
<evidence type="ECO:0000256" key="7">
    <source>
        <dbReference type="ARBA" id="ARBA00022824"/>
    </source>
</evidence>
<protein>
    <submittedName>
        <fullName evidence="17">Cytochrome p450-like protein</fullName>
    </submittedName>
</protein>
<dbReference type="PANTHER" id="PTHR24302:SF15">
    <property type="entry name" value="FATTY-ACID PEROXYGENASE"/>
    <property type="match status" value="1"/>
</dbReference>
<evidence type="ECO:0000256" key="1">
    <source>
        <dbReference type="ARBA" id="ARBA00001971"/>
    </source>
</evidence>
<dbReference type="InterPro" id="IPR036396">
    <property type="entry name" value="Cyt_P450_sf"/>
</dbReference>
<dbReference type="GO" id="GO:0016705">
    <property type="term" value="F:oxidoreductase activity, acting on paired donors, with incorporation or reduction of molecular oxygen"/>
    <property type="evidence" value="ECO:0007669"/>
    <property type="project" value="InterPro"/>
</dbReference>
<dbReference type="InterPro" id="IPR050705">
    <property type="entry name" value="Cytochrome_P450_3A"/>
</dbReference>
<dbReference type="Proteomes" id="UP000828236">
    <property type="component" value="Unassembled WGS sequence"/>
</dbReference>
<gene>
    <name evidence="18" type="ORF">DERF_004565</name>
    <name evidence="17" type="ORF">HUG17_0631</name>
</gene>
<dbReference type="SUPFAM" id="SSF48264">
    <property type="entry name" value="Cytochrome P450"/>
    <property type="match status" value="1"/>
</dbReference>
<dbReference type="PRINTS" id="PR00385">
    <property type="entry name" value="P450"/>
</dbReference>
<evidence type="ECO:0000256" key="3">
    <source>
        <dbReference type="ARBA" id="ARBA00004406"/>
    </source>
</evidence>
<evidence type="ECO:0000256" key="6">
    <source>
        <dbReference type="ARBA" id="ARBA00022723"/>
    </source>
</evidence>
<reference evidence="17" key="3">
    <citation type="journal article" date="2021" name="World Allergy Organ. J.">
        <title>Chromosome-level assembly of Dermatophagoides farinae genome and transcriptome reveals two novel allergens Der f 37 and Der f 39.</title>
        <authorList>
            <person name="Chen J."/>
            <person name="Cai Z."/>
            <person name="Fan D."/>
            <person name="Hu J."/>
            <person name="Hou Y."/>
            <person name="He Y."/>
            <person name="Zhang Z."/>
            <person name="Zhao Z."/>
            <person name="Gao P."/>
            <person name="Hu W."/>
            <person name="Sun J."/>
            <person name="Li J."/>
            <person name="Ji K."/>
        </authorList>
    </citation>
    <scope>NUCLEOTIDE SEQUENCE</scope>
    <source>
        <strain evidence="17">JKM2019</strain>
    </source>
</reference>
<dbReference type="EMBL" id="ASGP02000002">
    <property type="protein sequence ID" value="KAH9520881.1"/>
    <property type="molecule type" value="Genomic_DNA"/>
</dbReference>
<dbReference type="Pfam" id="PF00067">
    <property type="entry name" value="p450"/>
    <property type="match status" value="1"/>
</dbReference>
<dbReference type="PRINTS" id="PR00463">
    <property type="entry name" value="EP450I"/>
</dbReference>
<evidence type="ECO:0000256" key="8">
    <source>
        <dbReference type="ARBA" id="ARBA00022848"/>
    </source>
</evidence>
<comment type="subcellular location">
    <subcellularLocation>
        <location evidence="3">Endoplasmic reticulum membrane</location>
        <topology evidence="3">Peripheral membrane protein</topology>
    </subcellularLocation>
    <subcellularLocation>
        <location evidence="2">Microsome membrane</location>
        <topology evidence="2">Peripheral membrane protein</topology>
    </subcellularLocation>
</comment>
<dbReference type="GO" id="GO:0005506">
    <property type="term" value="F:iron ion binding"/>
    <property type="evidence" value="ECO:0007669"/>
    <property type="project" value="InterPro"/>
</dbReference>
<proteinExistence type="inferred from homology"/>
<evidence type="ECO:0000256" key="14">
    <source>
        <dbReference type="PIRSR" id="PIRSR602401-1"/>
    </source>
</evidence>
<evidence type="ECO:0000256" key="16">
    <source>
        <dbReference type="SAM" id="Phobius"/>
    </source>
</evidence>
<evidence type="ECO:0000256" key="12">
    <source>
        <dbReference type="ARBA" id="ARBA00023136"/>
    </source>
</evidence>
<evidence type="ECO:0000256" key="13">
    <source>
        <dbReference type="ARBA" id="ARBA00043906"/>
    </source>
</evidence>
<keyword evidence="12 16" id="KW-0472">Membrane</keyword>
<keyword evidence="5 14" id="KW-0349">Heme</keyword>
<dbReference type="InterPro" id="IPR017972">
    <property type="entry name" value="Cyt_P450_CS"/>
</dbReference>
<keyword evidence="8" id="KW-0492">Microsome</keyword>
<keyword evidence="11 15" id="KW-0503">Monooxygenase</keyword>
<dbReference type="GO" id="GO:0005789">
    <property type="term" value="C:endoplasmic reticulum membrane"/>
    <property type="evidence" value="ECO:0007669"/>
    <property type="project" value="UniProtKB-SubCell"/>
</dbReference>
<comment type="function">
    <text evidence="13">Cytochromes P450 are a group of heme-thiolate monooxygenases. They oxidize a variety of structurally unrelated compounds, including steroids, fatty acids, and xenobiotics.</text>
</comment>
<reference evidence="18" key="1">
    <citation type="submission" date="2013-05" db="EMBL/GenBank/DDBJ databases">
        <authorList>
            <person name="Yim A.K.Y."/>
            <person name="Chan T.F."/>
            <person name="Ji K.M."/>
            <person name="Liu X.Y."/>
            <person name="Zhou J.W."/>
            <person name="Li R.Q."/>
            <person name="Yang K.Y."/>
            <person name="Li J."/>
            <person name="Li M."/>
            <person name="Law P.T.W."/>
            <person name="Wu Y.L."/>
            <person name="Cai Z.L."/>
            <person name="Qin H."/>
            <person name="Bao Y."/>
            <person name="Leung R.K.K."/>
            <person name="Ng P.K.S."/>
            <person name="Zou J."/>
            <person name="Zhong X.J."/>
            <person name="Ran P.X."/>
            <person name="Zhong N.S."/>
            <person name="Liu Z.G."/>
            <person name="Tsui S.K.W."/>
        </authorList>
    </citation>
    <scope>NUCLEOTIDE SEQUENCE</scope>
    <source>
        <strain evidence="18">Derf</strain>
        <tissue evidence="18">Whole organism</tissue>
    </source>
</reference>
<name>A0A922I582_DERFA</name>
<dbReference type="InterPro" id="IPR001128">
    <property type="entry name" value="Cyt_P450"/>
</dbReference>
<dbReference type="FunFam" id="1.10.630.10:FF:000042">
    <property type="entry name" value="Cytochrome P450"/>
    <property type="match status" value="1"/>
</dbReference>
<dbReference type="Proteomes" id="UP000790347">
    <property type="component" value="Unassembled WGS sequence"/>
</dbReference>
<dbReference type="CDD" id="cd11055">
    <property type="entry name" value="CYP3A-like"/>
    <property type="match status" value="1"/>
</dbReference>
<reference evidence="18" key="4">
    <citation type="journal article" date="2022" name="Res Sq">
        <title>Comparative Genomics Reveals Insights into the Divergent Evolution of Astigmatic Mites and Household Pest Adaptations.</title>
        <authorList>
            <person name="Xiong Q."/>
            <person name="Wan A.T.-Y."/>
            <person name="Liu X.-Y."/>
            <person name="Fung C.S.-H."/>
            <person name="Xiao X."/>
            <person name="Malainual N."/>
            <person name="Hou J."/>
            <person name="Wang L."/>
            <person name="Wang M."/>
            <person name="Yang K."/>
            <person name="Cui Y."/>
            <person name="Leung E."/>
            <person name="Nong W."/>
            <person name="Shin S.-K."/>
            <person name="Au S."/>
            <person name="Jeong K.Y."/>
            <person name="Chew F.T."/>
            <person name="Hui J."/>
            <person name="Leung T.F."/>
            <person name="Tungtrongchitr A."/>
            <person name="Zhong N."/>
            <person name="Liu Z."/>
            <person name="Tsui S."/>
        </authorList>
    </citation>
    <scope>NUCLEOTIDE SEQUENCE</scope>
    <source>
        <strain evidence="18">Derf</strain>
        <tissue evidence="18">Whole organism</tissue>
    </source>
</reference>
<comment type="cofactor">
    <cofactor evidence="1 14">
        <name>heme</name>
        <dbReference type="ChEBI" id="CHEBI:30413"/>
    </cofactor>
</comment>
<dbReference type="EMBL" id="SDOV01000001">
    <property type="protein sequence ID" value="KAH7645093.1"/>
    <property type="molecule type" value="Genomic_DNA"/>
</dbReference>
<keyword evidence="7" id="KW-0256">Endoplasmic reticulum</keyword>
<dbReference type="GO" id="GO:0020037">
    <property type="term" value="F:heme binding"/>
    <property type="evidence" value="ECO:0007669"/>
    <property type="project" value="InterPro"/>
</dbReference>
<dbReference type="AlphaFoldDB" id="A0A922I582"/>
<keyword evidence="16" id="KW-0812">Transmembrane</keyword>
<accession>A0A922I582</accession>
<feature type="binding site" description="axial binding residue" evidence="14">
    <location>
        <position position="485"/>
    </location>
    <ligand>
        <name>heme</name>
        <dbReference type="ChEBI" id="CHEBI:30413"/>
    </ligand>
    <ligandPart>
        <name>Fe</name>
        <dbReference type="ChEBI" id="CHEBI:18248"/>
    </ligandPart>
</feature>
<keyword evidence="9 15" id="KW-0560">Oxidoreductase</keyword>
<evidence type="ECO:0000256" key="2">
    <source>
        <dbReference type="ARBA" id="ARBA00004174"/>
    </source>
</evidence>
<keyword evidence="16" id="KW-1133">Transmembrane helix</keyword>
<comment type="caution">
    <text evidence="18">The sequence shown here is derived from an EMBL/GenBank/DDBJ whole genome shotgun (WGS) entry which is preliminary data.</text>
</comment>
<dbReference type="InterPro" id="IPR002401">
    <property type="entry name" value="Cyt_P450_E_grp-I"/>
</dbReference>
<dbReference type="OrthoDB" id="6428965at2759"/>
<evidence type="ECO:0000256" key="15">
    <source>
        <dbReference type="RuleBase" id="RU000461"/>
    </source>
</evidence>
<dbReference type="Gene3D" id="1.10.630.10">
    <property type="entry name" value="Cytochrome P450"/>
    <property type="match status" value="1"/>
</dbReference>
<organism evidence="18 19">
    <name type="scientific">Dermatophagoides farinae</name>
    <name type="common">American house dust mite</name>
    <dbReference type="NCBI Taxonomy" id="6954"/>
    <lineage>
        <taxon>Eukaryota</taxon>
        <taxon>Metazoa</taxon>
        <taxon>Ecdysozoa</taxon>
        <taxon>Arthropoda</taxon>
        <taxon>Chelicerata</taxon>
        <taxon>Arachnida</taxon>
        <taxon>Acari</taxon>
        <taxon>Acariformes</taxon>
        <taxon>Sarcoptiformes</taxon>
        <taxon>Astigmata</taxon>
        <taxon>Psoroptidia</taxon>
        <taxon>Analgoidea</taxon>
        <taxon>Pyroglyphidae</taxon>
        <taxon>Dermatophagoidinae</taxon>
        <taxon>Dermatophagoides</taxon>
    </lineage>
</organism>
<comment type="similarity">
    <text evidence="4 15">Belongs to the cytochrome P450 family.</text>
</comment>